<evidence type="ECO:0000256" key="5">
    <source>
        <dbReference type="ARBA" id="ARBA00023136"/>
    </source>
</evidence>
<feature type="transmembrane region" description="Helical" evidence="6">
    <location>
        <begin position="422"/>
        <end position="442"/>
    </location>
</feature>
<dbReference type="PROSITE" id="PS50850">
    <property type="entry name" value="MFS"/>
    <property type="match status" value="1"/>
</dbReference>
<keyword evidence="9" id="KW-1185">Reference proteome</keyword>
<sequence>MMISDDMRKWWILGAMGGVMGIILLDETVVGVALPTIRNDLGLSDSLSHWVINAYLLVFTGLAAVGGKLGDIFGIRNLFTLSMIVFGAASFACGFADSGAEMVTARIFQGAGAAIIFPVSLAMITLTFPAEQRGLALGIYGAVGTFFLGIGPLVGGFFTDLFSWRWIFWINIPVMIAIAIIVLSTWRDIEKDEETTAFDYPGLLALVGGLGLIVFALMQGPDWGWTSPVIIGMAIGGVGVIGVFISLENKKKNPLMELDLFNNGTFSVCNFVIFIAQFNQMCIVIFGALYLQDILKLSPLMAGIILLSAVGMAPLTGTPTGMIVDRIGARPVLLISLILTVLGMMWVGYFMSGASYLYLIPGFIAWGITNCALFIAGRRPVMASVPLEKHGQAGGILMTSQLLGGTVSVAIGGVLFALTGSYAIIFMVAAALTAGGLIWAWFSAERAVVE</sequence>
<feature type="transmembrane region" description="Helical" evidence="6">
    <location>
        <begin position="166"/>
        <end position="186"/>
    </location>
</feature>
<dbReference type="PANTHER" id="PTHR42718:SF9">
    <property type="entry name" value="MAJOR FACILITATOR SUPERFAMILY MULTIDRUG TRANSPORTER MFSC"/>
    <property type="match status" value="1"/>
</dbReference>
<dbReference type="InterPro" id="IPR020846">
    <property type="entry name" value="MFS_dom"/>
</dbReference>
<keyword evidence="5 6" id="KW-0472">Membrane</keyword>
<dbReference type="CDD" id="cd17321">
    <property type="entry name" value="MFS_MMR_MDR_like"/>
    <property type="match status" value="1"/>
</dbReference>
<evidence type="ECO:0000256" key="6">
    <source>
        <dbReference type="SAM" id="Phobius"/>
    </source>
</evidence>
<dbReference type="Gene3D" id="1.20.1250.20">
    <property type="entry name" value="MFS general substrate transporter like domains"/>
    <property type="match status" value="1"/>
</dbReference>
<feature type="transmembrane region" description="Helical" evidence="6">
    <location>
        <begin position="78"/>
        <end position="100"/>
    </location>
</feature>
<feature type="transmembrane region" description="Helical" evidence="6">
    <location>
        <begin position="355"/>
        <end position="376"/>
    </location>
</feature>
<organism evidence="8 9">
    <name type="scientific">Sneathiella marina</name>
    <dbReference type="NCBI Taxonomy" id="2950108"/>
    <lineage>
        <taxon>Bacteria</taxon>
        <taxon>Pseudomonadati</taxon>
        <taxon>Pseudomonadota</taxon>
        <taxon>Alphaproteobacteria</taxon>
        <taxon>Sneathiellales</taxon>
        <taxon>Sneathiellaceae</taxon>
        <taxon>Sneathiella</taxon>
    </lineage>
</organism>
<name>A0ABY4W023_9PROT</name>
<feature type="transmembrane region" description="Helical" evidence="6">
    <location>
        <begin position="327"/>
        <end position="349"/>
    </location>
</feature>
<feature type="transmembrane region" description="Helical" evidence="6">
    <location>
        <begin position="47"/>
        <end position="66"/>
    </location>
</feature>
<dbReference type="PANTHER" id="PTHR42718">
    <property type="entry name" value="MAJOR FACILITATOR SUPERFAMILY MULTIDRUG TRANSPORTER MFSC"/>
    <property type="match status" value="1"/>
</dbReference>
<feature type="transmembrane region" description="Helical" evidence="6">
    <location>
        <begin position="135"/>
        <end position="154"/>
    </location>
</feature>
<evidence type="ECO:0000259" key="7">
    <source>
        <dbReference type="PROSITE" id="PS50850"/>
    </source>
</evidence>
<feature type="transmembrane region" description="Helical" evidence="6">
    <location>
        <begin position="225"/>
        <end position="247"/>
    </location>
</feature>
<dbReference type="EMBL" id="CP098747">
    <property type="protein sequence ID" value="USG60531.1"/>
    <property type="molecule type" value="Genomic_DNA"/>
</dbReference>
<comment type="subcellular location">
    <subcellularLocation>
        <location evidence="1">Membrane</location>
        <topology evidence="1">Multi-pass membrane protein</topology>
    </subcellularLocation>
</comment>
<dbReference type="SUPFAM" id="SSF103473">
    <property type="entry name" value="MFS general substrate transporter"/>
    <property type="match status" value="2"/>
</dbReference>
<feature type="domain" description="Major facilitator superfamily (MFS) profile" evidence="7">
    <location>
        <begin position="12"/>
        <end position="448"/>
    </location>
</feature>
<gene>
    <name evidence="8" type="ORF">NBZ79_15300</name>
</gene>
<feature type="transmembrane region" description="Helical" evidence="6">
    <location>
        <begin position="396"/>
        <end position="416"/>
    </location>
</feature>
<feature type="transmembrane region" description="Helical" evidence="6">
    <location>
        <begin position="268"/>
        <end position="291"/>
    </location>
</feature>
<evidence type="ECO:0000256" key="4">
    <source>
        <dbReference type="ARBA" id="ARBA00022989"/>
    </source>
</evidence>
<reference evidence="8" key="1">
    <citation type="submission" date="2022-06" db="EMBL/GenBank/DDBJ databases">
        <title>Sneathiella actinostolidae sp. nov., isolated from a sea anemonein the Western Pacific Ocean.</title>
        <authorList>
            <person name="Wei M.J."/>
        </authorList>
    </citation>
    <scope>NUCLEOTIDE SEQUENCE</scope>
    <source>
        <strain evidence="8">PHK-P5</strain>
    </source>
</reference>
<feature type="transmembrane region" description="Helical" evidence="6">
    <location>
        <begin position="198"/>
        <end position="219"/>
    </location>
</feature>
<dbReference type="Pfam" id="PF07690">
    <property type="entry name" value="MFS_1"/>
    <property type="match status" value="2"/>
</dbReference>
<dbReference type="PRINTS" id="PR01036">
    <property type="entry name" value="TCRTETB"/>
</dbReference>
<protein>
    <submittedName>
        <fullName evidence="8">MFS transporter</fullName>
    </submittedName>
</protein>
<proteinExistence type="predicted"/>
<dbReference type="InterPro" id="IPR011701">
    <property type="entry name" value="MFS"/>
</dbReference>
<evidence type="ECO:0000256" key="3">
    <source>
        <dbReference type="ARBA" id="ARBA00022692"/>
    </source>
</evidence>
<evidence type="ECO:0000256" key="2">
    <source>
        <dbReference type="ARBA" id="ARBA00022448"/>
    </source>
</evidence>
<dbReference type="RefSeq" id="WP_251933412.1">
    <property type="nucleotide sequence ID" value="NZ_CP098747.1"/>
</dbReference>
<evidence type="ECO:0000313" key="8">
    <source>
        <dbReference type="EMBL" id="USG60531.1"/>
    </source>
</evidence>
<feature type="transmembrane region" description="Helical" evidence="6">
    <location>
        <begin position="106"/>
        <end position="128"/>
    </location>
</feature>
<evidence type="ECO:0000313" key="9">
    <source>
        <dbReference type="Proteomes" id="UP001056291"/>
    </source>
</evidence>
<keyword evidence="4 6" id="KW-1133">Transmembrane helix</keyword>
<keyword evidence="2" id="KW-0813">Transport</keyword>
<feature type="transmembrane region" description="Helical" evidence="6">
    <location>
        <begin position="297"/>
        <end position="315"/>
    </location>
</feature>
<dbReference type="Gene3D" id="1.20.1720.10">
    <property type="entry name" value="Multidrug resistance protein D"/>
    <property type="match status" value="1"/>
</dbReference>
<feature type="transmembrane region" description="Helical" evidence="6">
    <location>
        <begin position="12"/>
        <end position="35"/>
    </location>
</feature>
<evidence type="ECO:0000256" key="1">
    <source>
        <dbReference type="ARBA" id="ARBA00004141"/>
    </source>
</evidence>
<dbReference type="InterPro" id="IPR036259">
    <property type="entry name" value="MFS_trans_sf"/>
</dbReference>
<accession>A0ABY4W023</accession>
<keyword evidence="3 6" id="KW-0812">Transmembrane</keyword>
<dbReference type="Proteomes" id="UP001056291">
    <property type="component" value="Chromosome"/>
</dbReference>